<dbReference type="EMBL" id="AQFT01000207">
    <property type="protein sequence ID" value="EMZ17431.1"/>
    <property type="molecule type" value="Genomic_DNA"/>
</dbReference>
<dbReference type="Proteomes" id="UP000012589">
    <property type="component" value="Unassembled WGS sequence"/>
</dbReference>
<feature type="region of interest" description="Disordered" evidence="1">
    <location>
        <begin position="22"/>
        <end position="43"/>
    </location>
</feature>
<keyword evidence="3" id="KW-1185">Reference proteome</keyword>
<dbReference type="PATRIC" id="fig|1235802.3.peg.6318"/>
<evidence type="ECO:0000256" key="1">
    <source>
        <dbReference type="SAM" id="MobiDB-lite"/>
    </source>
</evidence>
<name>N1ZNF9_9FIRM</name>
<gene>
    <name evidence="2" type="ORF">C823_05984</name>
</gene>
<sequence>MPFVIDGEPQKGSVCRPEKIKNALTEPQPLTRASNPEITKAGY</sequence>
<protein>
    <submittedName>
        <fullName evidence="2">Uncharacterized protein</fullName>
    </submittedName>
</protein>
<organism evidence="2 3">
    <name type="scientific">Eubacterium plexicaudatum ASF492</name>
    <dbReference type="NCBI Taxonomy" id="1235802"/>
    <lineage>
        <taxon>Bacteria</taxon>
        <taxon>Bacillati</taxon>
        <taxon>Bacillota</taxon>
        <taxon>Clostridia</taxon>
        <taxon>Eubacteriales</taxon>
        <taxon>Eubacteriaceae</taxon>
        <taxon>Eubacterium</taxon>
    </lineage>
</organism>
<evidence type="ECO:0000313" key="3">
    <source>
        <dbReference type="Proteomes" id="UP000012589"/>
    </source>
</evidence>
<comment type="caution">
    <text evidence="2">The sequence shown here is derived from an EMBL/GenBank/DDBJ whole genome shotgun (WGS) entry which is preliminary data.</text>
</comment>
<accession>N1ZNF9</accession>
<evidence type="ECO:0000313" key="2">
    <source>
        <dbReference type="EMBL" id="EMZ17431.1"/>
    </source>
</evidence>
<dbReference type="STRING" id="1235802.C823_05984"/>
<dbReference type="AlphaFoldDB" id="N1ZNF9"/>
<proteinExistence type="predicted"/>
<reference evidence="2 3" key="1">
    <citation type="journal article" date="2014" name="Genome Announc.">
        <title>Draft genome sequences of the altered schaedler flora, a defined bacterial community from gnotobiotic mice.</title>
        <authorList>
            <person name="Wannemuehler M.J."/>
            <person name="Overstreet A.M."/>
            <person name="Ward D.V."/>
            <person name="Phillips G.J."/>
        </authorList>
    </citation>
    <scope>NUCLEOTIDE SEQUENCE [LARGE SCALE GENOMIC DNA]</scope>
    <source>
        <strain evidence="2 3">ASF492</strain>
    </source>
</reference>
<dbReference type="HOGENOM" id="CLU_3233754_0_0_9"/>